<evidence type="ECO:0000259" key="7">
    <source>
        <dbReference type="Pfam" id="PF01284"/>
    </source>
</evidence>
<feature type="region of interest" description="Disordered" evidence="5">
    <location>
        <begin position="176"/>
        <end position="214"/>
    </location>
</feature>
<evidence type="ECO:0000313" key="9">
    <source>
        <dbReference type="Proteomes" id="UP000095023"/>
    </source>
</evidence>
<feature type="transmembrane region" description="Helical" evidence="6">
    <location>
        <begin position="78"/>
        <end position="101"/>
    </location>
</feature>
<feature type="transmembrane region" description="Helical" evidence="6">
    <location>
        <begin position="12"/>
        <end position="34"/>
    </location>
</feature>
<reference evidence="9" key="1">
    <citation type="submission" date="2016-02" db="EMBL/GenBank/DDBJ databases">
        <title>Comparative genomics of biotechnologically important yeasts.</title>
        <authorList>
            <consortium name="DOE Joint Genome Institute"/>
            <person name="Riley R."/>
            <person name="Haridas S."/>
            <person name="Wolfe K.H."/>
            <person name="Lopes M.R."/>
            <person name="Hittinger C.T."/>
            <person name="Goker M."/>
            <person name="Salamov A."/>
            <person name="Wisecaver J."/>
            <person name="Long T.M."/>
            <person name="Aerts A.L."/>
            <person name="Barry K."/>
            <person name="Choi C."/>
            <person name="Clum A."/>
            <person name="Coughlan A.Y."/>
            <person name="Deshpande S."/>
            <person name="Douglass A.P."/>
            <person name="Hanson S.J."/>
            <person name="Klenk H.-P."/>
            <person name="Labutti K."/>
            <person name="Lapidus A."/>
            <person name="Lindquist E."/>
            <person name="Lipzen A."/>
            <person name="Meier-Kolthoff J.P."/>
            <person name="Ohm R.A."/>
            <person name="Otillar R.P."/>
            <person name="Pangilinan J."/>
            <person name="Peng Y."/>
            <person name="Rokas A."/>
            <person name="Rosa C.A."/>
            <person name="Scheuner C."/>
            <person name="Sibirny A.A."/>
            <person name="Slot J.C."/>
            <person name="Stielow J.B."/>
            <person name="Sun H."/>
            <person name="Kurtzman C.P."/>
            <person name="Blackwell M."/>
            <person name="Jeffries T.W."/>
            <person name="Grigoriev I.V."/>
        </authorList>
    </citation>
    <scope>NUCLEOTIDE SEQUENCE [LARGE SCALE GENOMIC DNA]</scope>
    <source>
        <strain evidence="9">NRRL Y-17796</strain>
    </source>
</reference>
<name>A0A1E4TFV3_9ASCO</name>
<dbReference type="Pfam" id="PF01284">
    <property type="entry name" value="MARVEL"/>
    <property type="match status" value="1"/>
</dbReference>
<keyword evidence="9" id="KW-1185">Reference proteome</keyword>
<dbReference type="EMBL" id="KV453842">
    <property type="protein sequence ID" value="ODV90583.1"/>
    <property type="molecule type" value="Genomic_DNA"/>
</dbReference>
<evidence type="ECO:0000256" key="1">
    <source>
        <dbReference type="ARBA" id="ARBA00004141"/>
    </source>
</evidence>
<evidence type="ECO:0000256" key="2">
    <source>
        <dbReference type="ARBA" id="ARBA00022692"/>
    </source>
</evidence>
<evidence type="ECO:0000256" key="4">
    <source>
        <dbReference type="ARBA" id="ARBA00023136"/>
    </source>
</evidence>
<gene>
    <name evidence="8" type="ORF">CANCADRAFT_2314</name>
</gene>
<keyword evidence="3 6" id="KW-1133">Transmembrane helix</keyword>
<feature type="transmembrane region" description="Helical" evidence="6">
    <location>
        <begin position="121"/>
        <end position="142"/>
    </location>
</feature>
<feature type="domain" description="MARVEL" evidence="7">
    <location>
        <begin position="7"/>
        <end position="134"/>
    </location>
</feature>
<evidence type="ECO:0000256" key="3">
    <source>
        <dbReference type="ARBA" id="ARBA00022989"/>
    </source>
</evidence>
<dbReference type="AlphaFoldDB" id="A0A1E4TFV3"/>
<evidence type="ECO:0000256" key="5">
    <source>
        <dbReference type="SAM" id="MobiDB-lite"/>
    </source>
</evidence>
<evidence type="ECO:0000256" key="6">
    <source>
        <dbReference type="SAM" id="Phobius"/>
    </source>
</evidence>
<dbReference type="OrthoDB" id="2117453at2759"/>
<dbReference type="Proteomes" id="UP000095023">
    <property type="component" value="Unassembled WGS sequence"/>
</dbReference>
<dbReference type="InterPro" id="IPR008253">
    <property type="entry name" value="Marvel"/>
</dbReference>
<dbReference type="GO" id="GO:0016020">
    <property type="term" value="C:membrane"/>
    <property type="evidence" value="ECO:0007669"/>
    <property type="project" value="UniProtKB-SubCell"/>
</dbReference>
<comment type="subcellular location">
    <subcellularLocation>
        <location evidence="1">Membrane</location>
        <topology evidence="1">Multi-pass membrane protein</topology>
    </subcellularLocation>
</comment>
<proteinExistence type="predicted"/>
<accession>A0A1E4TFV3</accession>
<organism evidence="8 9">
    <name type="scientific">Tortispora caseinolytica NRRL Y-17796</name>
    <dbReference type="NCBI Taxonomy" id="767744"/>
    <lineage>
        <taxon>Eukaryota</taxon>
        <taxon>Fungi</taxon>
        <taxon>Dikarya</taxon>
        <taxon>Ascomycota</taxon>
        <taxon>Saccharomycotina</taxon>
        <taxon>Trigonopsidomycetes</taxon>
        <taxon>Trigonopsidales</taxon>
        <taxon>Trigonopsidaceae</taxon>
        <taxon>Tortispora</taxon>
    </lineage>
</organism>
<evidence type="ECO:0000313" key="8">
    <source>
        <dbReference type="EMBL" id="ODV90583.1"/>
    </source>
</evidence>
<sequence>MQKLSVPMYLRFALLPLSILILGLSGYSVGNFGYTNRSYFWYSYNYYYGADANAVAVAVITFLCYLYEVLAMLIWKSLVVPLAFIVIETALSVWWFATWIAQAAVHGDNPYGYTPADTARASAAFGAVVWVIILHLTIIEILNFKNTRNIDDALETTSIFGINGTGPSTWKYTGSGLSSAGISSEPKPTVTTGTGPDTELADTVSPVSDLEAQR</sequence>
<protein>
    <recommendedName>
        <fullName evidence="7">MARVEL domain-containing protein</fullName>
    </recommendedName>
</protein>
<keyword evidence="2 6" id="KW-0812">Transmembrane</keyword>
<keyword evidence="4 6" id="KW-0472">Membrane</keyword>
<feature type="transmembrane region" description="Helical" evidence="6">
    <location>
        <begin position="46"/>
        <end position="66"/>
    </location>
</feature>